<name>A0A920CRK2_9BACL</name>
<dbReference type="AlphaFoldDB" id="A0A920CRK2"/>
<dbReference type="EMBL" id="BORT01000003">
    <property type="protein sequence ID" value="GIO46377.1"/>
    <property type="molecule type" value="Genomic_DNA"/>
</dbReference>
<organism evidence="1 2">
    <name type="scientific">Paenibacillus azoreducens</name>
    <dbReference type="NCBI Taxonomy" id="116718"/>
    <lineage>
        <taxon>Bacteria</taxon>
        <taxon>Bacillati</taxon>
        <taxon>Bacillota</taxon>
        <taxon>Bacilli</taxon>
        <taxon>Bacillales</taxon>
        <taxon>Paenibacillaceae</taxon>
        <taxon>Paenibacillus</taxon>
    </lineage>
</organism>
<evidence type="ECO:0000313" key="2">
    <source>
        <dbReference type="Proteomes" id="UP000682811"/>
    </source>
</evidence>
<keyword evidence="2" id="KW-1185">Reference proteome</keyword>
<proteinExistence type="predicted"/>
<dbReference type="Proteomes" id="UP000682811">
    <property type="component" value="Unassembled WGS sequence"/>
</dbReference>
<gene>
    <name evidence="1" type="ORF">J34TS1_11420</name>
</gene>
<accession>A0A920CRK2</accession>
<dbReference type="RefSeq" id="WP_212977407.1">
    <property type="nucleotide sequence ID" value="NZ_AP025343.1"/>
</dbReference>
<reference evidence="1 2" key="1">
    <citation type="submission" date="2021-03" db="EMBL/GenBank/DDBJ databases">
        <title>Antimicrobial resistance genes in bacteria isolated from Japanese honey, and their potential for conferring macrolide and lincosamide resistance in the American foulbrood pathogen Paenibacillus larvae.</title>
        <authorList>
            <person name="Okamoto M."/>
            <person name="Kumagai M."/>
            <person name="Kanamori H."/>
            <person name="Takamatsu D."/>
        </authorList>
    </citation>
    <scope>NUCLEOTIDE SEQUENCE [LARGE SCALE GENOMIC DNA]</scope>
    <source>
        <strain evidence="1 2">J34TS1</strain>
    </source>
</reference>
<comment type="caution">
    <text evidence="1">The sequence shown here is derived from an EMBL/GenBank/DDBJ whole genome shotgun (WGS) entry which is preliminary data.</text>
</comment>
<protein>
    <submittedName>
        <fullName evidence="1">Uncharacterized protein</fullName>
    </submittedName>
</protein>
<sequence>MKYVVWANLPWKEFAFKKMVSQLPNRDELIFVGKDSEHEREEQGIRFVKADLRGMESPCEYVAIVCSPYWICQALGGGYRKIAFIMEPCPSGEDCRIWNKYSGLLAEAADLVIAVSEKTYLEQCLKRRNVLWWDEGQIETQGNRELLRSFLEYMDQGKPLEDLMRMQWEQQMQAYTRIRSEIGPHETVSYLLASYLYFLGRAEAAEALRESFELALLKEHPGTLHSHYRFFSAIETRQGDLEQALHTYAITAVLPREKETLMRMEKWAVQERVKLLEAELYRENEDFRSAEEAASEDGSEEAEQFLFDLYLEQWMWTKAAKIMDRHRVHLAAGISGEPIQATLLWIHGRKHEAISKLLRASLLDWNALITFSETDLLEQASRRLGG</sequence>
<evidence type="ECO:0000313" key="1">
    <source>
        <dbReference type="EMBL" id="GIO46377.1"/>
    </source>
</evidence>